<evidence type="ECO:0000256" key="1">
    <source>
        <dbReference type="SAM" id="MobiDB-lite"/>
    </source>
</evidence>
<dbReference type="Proteomes" id="UP000694865">
    <property type="component" value="Unplaced"/>
</dbReference>
<proteinExistence type="predicted"/>
<feature type="region of interest" description="Disordered" evidence="1">
    <location>
        <begin position="149"/>
        <end position="191"/>
    </location>
</feature>
<evidence type="ECO:0000256" key="2">
    <source>
        <dbReference type="SAM" id="Phobius"/>
    </source>
</evidence>
<keyword evidence="2" id="KW-0812">Transmembrane</keyword>
<feature type="compositionally biased region" description="Basic residues" evidence="1">
    <location>
        <begin position="92"/>
        <end position="104"/>
    </location>
</feature>
<dbReference type="GeneID" id="102801395"/>
<keyword evidence="3" id="KW-1185">Reference proteome</keyword>
<name>A0ABM0MXI4_SACKO</name>
<evidence type="ECO:0000313" key="4">
    <source>
        <dbReference type="RefSeq" id="XP_006824725.1"/>
    </source>
</evidence>
<feature type="region of interest" description="Disordered" evidence="1">
    <location>
        <begin position="50"/>
        <end position="107"/>
    </location>
</feature>
<sequence length="191" mass="21511">MNHQEPLAVYSPVTIATSVGLLLSLLISITLCGWCISKVKHSYRKYKIGQKAHSSGAHIHVSKSEESIPLKKKHHKHHLSQPPASQVQKPAQHSHPHTPQIHKAHQPEKPKIVVEHEHKTPQTYLHVYPQQREKFTPVLGRRTIDFERPVRKATSLEHIPPQREGMDDSSSDMSTTSPMISLASLKDTLGL</sequence>
<protein>
    <submittedName>
        <fullName evidence="4">Uncharacterized protein LOC102801395</fullName>
    </submittedName>
</protein>
<gene>
    <name evidence="4" type="primary">LOC102801395</name>
</gene>
<feature type="compositionally biased region" description="Basic residues" evidence="1">
    <location>
        <begin position="70"/>
        <end position="79"/>
    </location>
</feature>
<dbReference type="RefSeq" id="XP_006824725.1">
    <property type="nucleotide sequence ID" value="XM_006824662.1"/>
</dbReference>
<reference evidence="4" key="1">
    <citation type="submission" date="2025-08" db="UniProtKB">
        <authorList>
            <consortium name="RefSeq"/>
        </authorList>
    </citation>
    <scope>IDENTIFICATION</scope>
    <source>
        <tissue evidence="4">Testes</tissue>
    </source>
</reference>
<keyword evidence="2" id="KW-1133">Transmembrane helix</keyword>
<feature type="transmembrane region" description="Helical" evidence="2">
    <location>
        <begin position="15"/>
        <end position="37"/>
    </location>
</feature>
<evidence type="ECO:0000313" key="3">
    <source>
        <dbReference type="Proteomes" id="UP000694865"/>
    </source>
</evidence>
<accession>A0ABM0MXI4</accession>
<feature type="compositionally biased region" description="Polar residues" evidence="1">
    <location>
        <begin position="82"/>
        <end position="91"/>
    </location>
</feature>
<organism evidence="3 4">
    <name type="scientific">Saccoglossus kowalevskii</name>
    <name type="common">Acorn worm</name>
    <dbReference type="NCBI Taxonomy" id="10224"/>
    <lineage>
        <taxon>Eukaryota</taxon>
        <taxon>Metazoa</taxon>
        <taxon>Hemichordata</taxon>
        <taxon>Enteropneusta</taxon>
        <taxon>Harrimaniidae</taxon>
        <taxon>Saccoglossus</taxon>
    </lineage>
</organism>
<feature type="non-terminal residue" evidence="4">
    <location>
        <position position="191"/>
    </location>
</feature>
<keyword evidence="2" id="KW-0472">Membrane</keyword>